<sequence length="105" mass="11556">MWEDPRTGPPLRSLALAALQDDAQRLAMRGYLERELVVALADRLIGPHRERRARAAAYVVAGTVLSHYILGLNADSRPATVVEDLLGPLTAALHPQGRAWAPERR</sequence>
<organism evidence="2 3">
    <name type="scientific">Microlunatus flavus</name>
    <dbReference type="NCBI Taxonomy" id="1036181"/>
    <lineage>
        <taxon>Bacteria</taxon>
        <taxon>Bacillati</taxon>
        <taxon>Actinomycetota</taxon>
        <taxon>Actinomycetes</taxon>
        <taxon>Propionibacteriales</taxon>
        <taxon>Propionibacteriaceae</taxon>
        <taxon>Microlunatus</taxon>
    </lineage>
</organism>
<dbReference type="SUPFAM" id="SSF48498">
    <property type="entry name" value="Tetracyclin repressor-like, C-terminal domain"/>
    <property type="match status" value="1"/>
</dbReference>
<reference evidence="3" key="1">
    <citation type="submission" date="2016-10" db="EMBL/GenBank/DDBJ databases">
        <authorList>
            <person name="Varghese N."/>
            <person name="Submissions S."/>
        </authorList>
    </citation>
    <scope>NUCLEOTIDE SEQUENCE [LARGE SCALE GENOMIC DNA]</scope>
    <source>
        <strain evidence="3">CGMCC 4.6856</strain>
    </source>
</reference>
<dbReference type="Gene3D" id="1.10.357.10">
    <property type="entry name" value="Tetracycline Repressor, domain 2"/>
    <property type="match status" value="1"/>
</dbReference>
<dbReference type="AlphaFoldDB" id="A0A1H9JJC4"/>
<gene>
    <name evidence="2" type="ORF">SAMN05421756_106233</name>
</gene>
<dbReference type="Pfam" id="PF17920">
    <property type="entry name" value="TetR_C_16"/>
    <property type="match status" value="1"/>
</dbReference>
<feature type="domain" description="Tetracyclin repressor-like C-terminal" evidence="1">
    <location>
        <begin position="2"/>
        <end position="88"/>
    </location>
</feature>
<keyword evidence="3" id="KW-1185">Reference proteome</keyword>
<evidence type="ECO:0000259" key="1">
    <source>
        <dbReference type="Pfam" id="PF17920"/>
    </source>
</evidence>
<name>A0A1H9JJC4_9ACTN</name>
<dbReference type="EMBL" id="FOFA01000006">
    <property type="protein sequence ID" value="SEQ86972.1"/>
    <property type="molecule type" value="Genomic_DNA"/>
</dbReference>
<evidence type="ECO:0000313" key="2">
    <source>
        <dbReference type="EMBL" id="SEQ86972.1"/>
    </source>
</evidence>
<proteinExistence type="predicted"/>
<accession>A0A1H9JJC4</accession>
<protein>
    <recommendedName>
        <fullName evidence="1">Tetracyclin repressor-like C-terminal domain-containing protein</fullName>
    </recommendedName>
</protein>
<evidence type="ECO:0000313" key="3">
    <source>
        <dbReference type="Proteomes" id="UP000198504"/>
    </source>
</evidence>
<dbReference type="InterPro" id="IPR036271">
    <property type="entry name" value="Tet_transcr_reg_TetR-rel_C_sf"/>
</dbReference>
<dbReference type="InterPro" id="IPR041678">
    <property type="entry name" value="TetR_C_16"/>
</dbReference>
<dbReference type="Proteomes" id="UP000198504">
    <property type="component" value="Unassembled WGS sequence"/>
</dbReference>